<comment type="caution">
    <text evidence="1">The sequence shown here is derived from an EMBL/GenBank/DDBJ whole genome shotgun (WGS) entry which is preliminary data.</text>
</comment>
<dbReference type="EMBL" id="VJMI01014415">
    <property type="protein sequence ID" value="KAF0742802.1"/>
    <property type="molecule type" value="Genomic_DNA"/>
</dbReference>
<sequence>MIRQAVRMGGMALQMSFSGELLACMTHHERLSVLDTATGDVQYSFPNAGGEHCYRFTPDFAMVAMASQGGQVQVWTIDNVERPMWHCNPHADVTNITGVAVLPENNVVLSCAEDGHLFALSLIDGAILSVYAATGLQPIHCFDILPTRLPYPRLAIGDDNGRVVVLDWIQQNQPSTSGIA</sequence>
<proteinExistence type="predicted"/>
<evidence type="ECO:0000313" key="2">
    <source>
        <dbReference type="Proteomes" id="UP000469452"/>
    </source>
</evidence>
<dbReference type="Proteomes" id="UP000469452">
    <property type="component" value="Unassembled WGS sequence"/>
</dbReference>
<dbReference type="Gene3D" id="2.130.10.10">
    <property type="entry name" value="YVTN repeat-like/Quinoprotein amine dehydrogenase"/>
    <property type="match status" value="1"/>
</dbReference>
<evidence type="ECO:0000313" key="1">
    <source>
        <dbReference type="EMBL" id="KAF0742802.1"/>
    </source>
</evidence>
<evidence type="ECO:0008006" key="3">
    <source>
        <dbReference type="Google" id="ProtNLM"/>
    </source>
</evidence>
<gene>
    <name evidence="1" type="ORF">AaE_008594</name>
</gene>
<organism evidence="1 2">
    <name type="scientific">Aphanomyces astaci</name>
    <name type="common">Crayfish plague agent</name>
    <dbReference type="NCBI Taxonomy" id="112090"/>
    <lineage>
        <taxon>Eukaryota</taxon>
        <taxon>Sar</taxon>
        <taxon>Stramenopiles</taxon>
        <taxon>Oomycota</taxon>
        <taxon>Saprolegniomycetes</taxon>
        <taxon>Saprolegniales</taxon>
        <taxon>Verrucalvaceae</taxon>
        <taxon>Aphanomyces</taxon>
    </lineage>
</organism>
<dbReference type="InterPro" id="IPR011047">
    <property type="entry name" value="Quinoprotein_ADH-like_sf"/>
</dbReference>
<protein>
    <recommendedName>
        <fullName evidence="3">Anaphase-promoting complex subunit 4 WD40 domain-containing protein</fullName>
    </recommendedName>
</protein>
<dbReference type="InterPro" id="IPR015943">
    <property type="entry name" value="WD40/YVTN_repeat-like_dom_sf"/>
</dbReference>
<accession>A0A6A5A7C2</accession>
<reference evidence="1 2" key="1">
    <citation type="submission" date="2019-06" db="EMBL/GenBank/DDBJ databases">
        <title>Genomics analysis of Aphanomyces spp. identifies a new class of oomycete effector associated with host adaptation.</title>
        <authorList>
            <person name="Gaulin E."/>
        </authorList>
    </citation>
    <scope>NUCLEOTIDE SEQUENCE [LARGE SCALE GENOMIC DNA]</scope>
    <source>
        <strain evidence="1 2">E</strain>
    </source>
</reference>
<dbReference type="SUPFAM" id="SSF50998">
    <property type="entry name" value="Quinoprotein alcohol dehydrogenase-like"/>
    <property type="match status" value="1"/>
</dbReference>
<dbReference type="AlphaFoldDB" id="A0A6A5A7C2"/>
<name>A0A6A5A7C2_APHAT</name>